<organism evidence="6 7">
    <name type="scientific">Nematostella vectensis</name>
    <name type="common">Starlet sea anemone</name>
    <dbReference type="NCBI Taxonomy" id="45351"/>
    <lineage>
        <taxon>Eukaryota</taxon>
        <taxon>Metazoa</taxon>
        <taxon>Cnidaria</taxon>
        <taxon>Anthozoa</taxon>
        <taxon>Hexacorallia</taxon>
        <taxon>Actiniaria</taxon>
        <taxon>Edwardsiidae</taxon>
        <taxon>Nematostella</taxon>
    </lineage>
</organism>
<evidence type="ECO:0000256" key="2">
    <source>
        <dbReference type="ARBA" id="ARBA00022771"/>
    </source>
</evidence>
<name>A7T564_NEMVE</name>
<gene>
    <name evidence="6" type="ORF">NEMVEDRAFT_v1g222471</name>
</gene>
<dbReference type="InterPro" id="IPR019786">
    <property type="entry name" value="Zinc_finger_PHD-type_CS"/>
</dbReference>
<reference evidence="6 7" key="1">
    <citation type="journal article" date="2007" name="Science">
        <title>Sea anemone genome reveals ancestral eumetazoan gene repertoire and genomic organization.</title>
        <authorList>
            <person name="Putnam N.H."/>
            <person name="Srivastava M."/>
            <person name="Hellsten U."/>
            <person name="Dirks B."/>
            <person name="Chapman J."/>
            <person name="Salamov A."/>
            <person name="Terry A."/>
            <person name="Shapiro H."/>
            <person name="Lindquist E."/>
            <person name="Kapitonov V.V."/>
            <person name="Jurka J."/>
            <person name="Genikhovich G."/>
            <person name="Grigoriev I.V."/>
            <person name="Lucas S.M."/>
            <person name="Steele R.E."/>
            <person name="Finnerty J.R."/>
            <person name="Technau U."/>
            <person name="Martindale M.Q."/>
            <person name="Rokhsar D.S."/>
        </authorList>
    </citation>
    <scope>NUCLEOTIDE SEQUENCE [LARGE SCALE GENOMIC DNA]</scope>
    <source>
        <strain evidence="7">CH2 X CH6</strain>
    </source>
</reference>
<dbReference type="PROSITE" id="PS01359">
    <property type="entry name" value="ZF_PHD_1"/>
    <property type="match status" value="1"/>
</dbReference>
<dbReference type="InterPro" id="IPR019787">
    <property type="entry name" value="Znf_PHD-finger"/>
</dbReference>
<keyword evidence="3" id="KW-0862">Zinc</keyword>
<evidence type="ECO:0000256" key="4">
    <source>
        <dbReference type="PROSITE-ProRule" id="PRU00146"/>
    </source>
</evidence>
<keyword evidence="1" id="KW-0479">Metal-binding</keyword>
<dbReference type="PROSITE" id="PS50016">
    <property type="entry name" value="ZF_PHD_2"/>
    <property type="match status" value="1"/>
</dbReference>
<dbReference type="SMART" id="SM00249">
    <property type="entry name" value="PHD"/>
    <property type="match status" value="1"/>
</dbReference>
<evidence type="ECO:0000259" key="5">
    <source>
        <dbReference type="PROSITE" id="PS50016"/>
    </source>
</evidence>
<evidence type="ECO:0000256" key="3">
    <source>
        <dbReference type="ARBA" id="ARBA00022833"/>
    </source>
</evidence>
<dbReference type="InterPro" id="IPR013083">
    <property type="entry name" value="Znf_RING/FYVE/PHD"/>
</dbReference>
<dbReference type="Proteomes" id="UP000001593">
    <property type="component" value="Unassembled WGS sequence"/>
</dbReference>
<protein>
    <recommendedName>
        <fullName evidence="5">PHD-type domain-containing protein</fullName>
    </recommendedName>
</protein>
<dbReference type="InterPro" id="IPR011011">
    <property type="entry name" value="Znf_FYVE_PHD"/>
</dbReference>
<dbReference type="AlphaFoldDB" id="A7T564"/>
<evidence type="ECO:0000313" key="7">
    <source>
        <dbReference type="Proteomes" id="UP000001593"/>
    </source>
</evidence>
<dbReference type="Pfam" id="PF00628">
    <property type="entry name" value="PHD"/>
    <property type="match status" value="1"/>
</dbReference>
<dbReference type="InParanoid" id="A7T564"/>
<proteinExistence type="predicted"/>
<accession>A7T564</accession>
<dbReference type="HOGENOM" id="CLU_960761_0_0_1"/>
<dbReference type="InterPro" id="IPR001965">
    <property type="entry name" value="Znf_PHD"/>
</dbReference>
<evidence type="ECO:0000256" key="1">
    <source>
        <dbReference type="ARBA" id="ARBA00022723"/>
    </source>
</evidence>
<dbReference type="SUPFAM" id="SSF57903">
    <property type="entry name" value="FYVE/PHD zinc finger"/>
    <property type="match status" value="1"/>
</dbReference>
<sequence>MPVLALYTDRNPKYPSFIRWSILGHYDSTRECAQADEDEDPERYDNLSSQTGKQGCNCGVMSKHRRKTCTGACCIPSTVSKCSCVVEGKTCTRACRCRNCENQTVQVRTTLYSTTCTCGKGEGKGSSCVDAARKSRCPCLGKNAYCSVGCGNRSRIKPEEYKRKKGAEFLAEKGFEIKSGPWTQLESVVLLLVLELLESSKPLNPNSIADLYNFIASSKVTRELALPIGFKSFSQVTGIKTSKNLCNLCNRRTQSNMVLCPSCQQWQHRGCAKISLSDYTSNWRCVFCNN</sequence>
<keyword evidence="7" id="KW-1185">Reference proteome</keyword>
<feature type="domain" description="PHD-type" evidence="5">
    <location>
        <begin position="243"/>
        <end position="290"/>
    </location>
</feature>
<keyword evidence="2 4" id="KW-0863">Zinc-finger</keyword>
<dbReference type="EMBL" id="DS471062">
    <property type="protein sequence ID" value="EDO28899.1"/>
    <property type="molecule type" value="Genomic_DNA"/>
</dbReference>
<evidence type="ECO:0000313" key="6">
    <source>
        <dbReference type="EMBL" id="EDO28899.1"/>
    </source>
</evidence>
<dbReference type="Gene3D" id="3.30.40.10">
    <property type="entry name" value="Zinc/RING finger domain, C3HC4 (zinc finger)"/>
    <property type="match status" value="1"/>
</dbReference>
<dbReference type="GO" id="GO:0008270">
    <property type="term" value="F:zinc ion binding"/>
    <property type="evidence" value="ECO:0007669"/>
    <property type="project" value="UniProtKB-KW"/>
</dbReference>